<dbReference type="OrthoDB" id="1263788at2"/>
<evidence type="ECO:0000313" key="2">
    <source>
        <dbReference type="EMBL" id="ROI07347.1"/>
    </source>
</evidence>
<sequence>MKGKTMTIKKITLLTLILSFSFCFSQIEEIKKIDSNYDVKTAQIPVKNKTSKKYWKVATEINKQRISEYDKILKDAYENDSKGLPHFKSQEEDKVIDYKNGGIGAFRKDISNNIDLFEHPFLPSLVGMTLKSELKFVIDENGKIKNVEAIGENDAFNTLSKIALYKTEGNWIPAQKEGKNIKSSFRFPIVTQIE</sequence>
<name>A0A3N0WQK2_9FLAO</name>
<proteinExistence type="predicted"/>
<organism evidence="2 3">
    <name type="scientific">Kaistella daneshvariae</name>
    <dbReference type="NCBI Taxonomy" id="2487074"/>
    <lineage>
        <taxon>Bacteria</taxon>
        <taxon>Pseudomonadati</taxon>
        <taxon>Bacteroidota</taxon>
        <taxon>Flavobacteriia</taxon>
        <taxon>Flavobacteriales</taxon>
        <taxon>Weeksellaceae</taxon>
        <taxon>Chryseobacterium group</taxon>
        <taxon>Kaistella</taxon>
    </lineage>
</organism>
<evidence type="ECO:0008006" key="4">
    <source>
        <dbReference type="Google" id="ProtNLM"/>
    </source>
</evidence>
<dbReference type="Proteomes" id="UP000270224">
    <property type="component" value="Unassembled WGS sequence"/>
</dbReference>
<dbReference type="AlphaFoldDB" id="A0A3N0WQK2"/>
<protein>
    <recommendedName>
        <fullName evidence="4">TonB C-terminal domain-containing protein</fullName>
    </recommendedName>
</protein>
<feature type="signal peptide" evidence="1">
    <location>
        <begin position="1"/>
        <end position="25"/>
    </location>
</feature>
<dbReference type="EMBL" id="RJUG01000005">
    <property type="protein sequence ID" value="ROI07347.1"/>
    <property type="molecule type" value="Genomic_DNA"/>
</dbReference>
<gene>
    <name evidence="2" type="ORF">EGI11_12440</name>
</gene>
<feature type="chain" id="PRO_5017969124" description="TonB C-terminal domain-containing protein" evidence="1">
    <location>
        <begin position="26"/>
        <end position="194"/>
    </location>
</feature>
<keyword evidence="1" id="KW-0732">Signal</keyword>
<accession>A0A3N0WQK2</accession>
<evidence type="ECO:0000313" key="3">
    <source>
        <dbReference type="Proteomes" id="UP000270224"/>
    </source>
</evidence>
<evidence type="ECO:0000256" key="1">
    <source>
        <dbReference type="SAM" id="SignalP"/>
    </source>
</evidence>
<reference evidence="3" key="1">
    <citation type="submission" date="2018-11" db="EMBL/GenBank/DDBJ databases">
        <title>Proposal to divide the Flavobacteriaceae and reorganize its genera based on Amino Acid Identity values calculated from whole genome sequences.</title>
        <authorList>
            <person name="Nicholson A.C."/>
            <person name="Gulvik C.A."/>
            <person name="Whitney A.M."/>
            <person name="Humrighouse B.W."/>
            <person name="Bell M."/>
            <person name="Holmens B."/>
            <person name="Steigerwalt A."/>
            <person name="Villarma A."/>
            <person name="Sheth M."/>
            <person name="Batra D."/>
            <person name="Pryor J."/>
            <person name="Bernardet J.-F."/>
            <person name="Hugo C."/>
            <person name="Kampfer P."/>
            <person name="Newman J."/>
            <person name="Mcquiston J.R."/>
        </authorList>
    </citation>
    <scope>NUCLEOTIDE SEQUENCE [LARGE SCALE GENOMIC DNA]</scope>
    <source>
        <strain evidence="3">H3056</strain>
    </source>
</reference>
<comment type="caution">
    <text evidence="2">The sequence shown here is derived from an EMBL/GenBank/DDBJ whole genome shotgun (WGS) entry which is preliminary data.</text>
</comment>